<evidence type="ECO:0000313" key="4">
    <source>
        <dbReference type="Proteomes" id="UP000091967"/>
    </source>
</evidence>
<feature type="compositionally biased region" description="Basic and acidic residues" evidence="1">
    <location>
        <begin position="102"/>
        <end position="117"/>
    </location>
</feature>
<evidence type="ECO:0000313" key="3">
    <source>
        <dbReference type="EMBL" id="OBS20107.1"/>
    </source>
</evidence>
<gene>
    <name evidence="3" type="ORF">FPOA_11829</name>
</gene>
<accession>A0A1B8AHV6</accession>
<reference evidence="3 4" key="1">
    <citation type="submission" date="2016-06" db="EMBL/GenBank/DDBJ databases">
        <title>Living apart together: crosstalk between the core and supernumerary genomes in a fungal plant pathogen.</title>
        <authorList>
            <person name="Vanheule A."/>
            <person name="Audenaert K."/>
            <person name="Warris S."/>
            <person name="Van De Geest H."/>
            <person name="Schijlen E."/>
            <person name="Hofte M."/>
            <person name="De Saeger S."/>
            <person name="Haesaert G."/>
            <person name="Waalwijk C."/>
            <person name="Van Der Lee T."/>
        </authorList>
    </citation>
    <scope>NUCLEOTIDE SEQUENCE [LARGE SCALE GENOMIC DNA]</scope>
    <source>
        <strain evidence="3 4">2516</strain>
    </source>
</reference>
<keyword evidence="4" id="KW-1185">Reference proteome</keyword>
<feature type="region of interest" description="Disordered" evidence="1">
    <location>
        <begin position="64"/>
        <end position="147"/>
    </location>
</feature>
<proteinExistence type="predicted"/>
<dbReference type="EMBL" id="LYXU01000004">
    <property type="protein sequence ID" value="OBS20107.1"/>
    <property type="molecule type" value="Genomic_DNA"/>
</dbReference>
<name>A0A1B8AHV6_FUSPO</name>
<evidence type="ECO:0000256" key="1">
    <source>
        <dbReference type="SAM" id="MobiDB-lite"/>
    </source>
</evidence>
<protein>
    <submittedName>
        <fullName evidence="3">Uncharacterized protein</fullName>
    </submittedName>
</protein>
<feature type="transmembrane region" description="Helical" evidence="2">
    <location>
        <begin position="31"/>
        <end position="53"/>
    </location>
</feature>
<keyword evidence="2" id="KW-1133">Transmembrane helix</keyword>
<dbReference type="AlphaFoldDB" id="A0A1B8AHV6"/>
<feature type="compositionally biased region" description="Low complexity" evidence="1">
    <location>
        <begin position="81"/>
        <end position="94"/>
    </location>
</feature>
<comment type="caution">
    <text evidence="3">The sequence shown here is derived from an EMBL/GenBank/DDBJ whole genome shotgun (WGS) entry which is preliminary data.</text>
</comment>
<keyword evidence="2" id="KW-0472">Membrane</keyword>
<evidence type="ECO:0000256" key="2">
    <source>
        <dbReference type="SAM" id="Phobius"/>
    </source>
</evidence>
<organism evidence="3 4">
    <name type="scientific">Fusarium poae</name>
    <dbReference type="NCBI Taxonomy" id="36050"/>
    <lineage>
        <taxon>Eukaryota</taxon>
        <taxon>Fungi</taxon>
        <taxon>Dikarya</taxon>
        <taxon>Ascomycota</taxon>
        <taxon>Pezizomycotina</taxon>
        <taxon>Sordariomycetes</taxon>
        <taxon>Hypocreomycetidae</taxon>
        <taxon>Hypocreales</taxon>
        <taxon>Nectriaceae</taxon>
        <taxon>Fusarium</taxon>
    </lineage>
</organism>
<keyword evidence="2" id="KW-0812">Transmembrane</keyword>
<sequence>MSNRIYLPISPFSWPIVRRDGPPEQSKTDKAVTITIVCGISALVLAPLVWYVAARIVTVRRERAAKEASADVEQGQDQASNNNNNNNNHNNNHNKMGCCGSKPEKEFKPKFPREEGAAPRQRNPNVQQYRTRPVHLPRDETRPALSNRDLRYINGRLRRYED</sequence>
<dbReference type="Proteomes" id="UP000091967">
    <property type="component" value="Unassembled WGS sequence"/>
</dbReference>